<dbReference type="Proteomes" id="UP000268829">
    <property type="component" value="Unassembled WGS sequence"/>
</dbReference>
<comment type="caution">
    <text evidence="1">The sequence shown here is derived from an EMBL/GenBank/DDBJ whole genome shotgun (WGS) entry which is preliminary data.</text>
</comment>
<evidence type="ECO:0000313" key="1">
    <source>
        <dbReference type="EMBL" id="RNB59471.1"/>
    </source>
</evidence>
<dbReference type="AlphaFoldDB" id="A0A3M8B7P1"/>
<proteinExistence type="predicted"/>
<dbReference type="EMBL" id="RHHS01000013">
    <property type="protein sequence ID" value="RNB59471.1"/>
    <property type="molecule type" value="Genomic_DNA"/>
</dbReference>
<keyword evidence="2" id="KW-1185">Reference proteome</keyword>
<dbReference type="RefSeq" id="WP_122903638.1">
    <property type="nucleotide sequence ID" value="NZ_RHHS01000013.1"/>
</dbReference>
<name>A0A3M8B7P1_9BACL</name>
<accession>A0A3M8B7P1</accession>
<gene>
    <name evidence="1" type="ORF">EDM57_04840</name>
</gene>
<organism evidence="1 2">
    <name type="scientific">Brevibacillus gelatini</name>
    <dbReference type="NCBI Taxonomy" id="1655277"/>
    <lineage>
        <taxon>Bacteria</taxon>
        <taxon>Bacillati</taxon>
        <taxon>Bacillota</taxon>
        <taxon>Bacilli</taxon>
        <taxon>Bacillales</taxon>
        <taxon>Paenibacillaceae</taxon>
        <taxon>Brevibacillus</taxon>
    </lineage>
</organism>
<evidence type="ECO:0000313" key="2">
    <source>
        <dbReference type="Proteomes" id="UP000268829"/>
    </source>
</evidence>
<protein>
    <submittedName>
        <fullName evidence="1">Uncharacterized protein</fullName>
    </submittedName>
</protein>
<reference evidence="1 2" key="1">
    <citation type="submission" date="2018-10" db="EMBL/GenBank/DDBJ databases">
        <title>Phylogenomics of Brevibacillus.</title>
        <authorList>
            <person name="Dunlap C."/>
        </authorList>
    </citation>
    <scope>NUCLEOTIDE SEQUENCE [LARGE SCALE GENOMIC DNA]</scope>
    <source>
        <strain evidence="1 2">DSM 100115</strain>
    </source>
</reference>
<sequence length="79" mass="9492">MNAVIECLETKYELWKVGEQYEVILTWDSNSRLLHTTDRDKFERFWNYPKDKKGYYRHDYKTGELIEGAGVLFKIIQLG</sequence>